<proteinExistence type="predicted"/>
<dbReference type="AlphaFoldDB" id="K1P0K1"/>
<accession>K1P0K1</accession>
<evidence type="ECO:0000313" key="2">
    <source>
        <dbReference type="EMBL" id="EKC17237.1"/>
    </source>
</evidence>
<dbReference type="HOGENOM" id="CLU_524033_0_0_1"/>
<evidence type="ECO:0000259" key="1">
    <source>
        <dbReference type="Pfam" id="PF14893"/>
    </source>
</evidence>
<dbReference type="EMBL" id="JH823167">
    <property type="protein sequence ID" value="EKC17237.1"/>
    <property type="molecule type" value="Genomic_DNA"/>
</dbReference>
<dbReference type="InterPro" id="IPR048270">
    <property type="entry name" value="PNMA_C"/>
</dbReference>
<name>K1P0K1_MAGGI</name>
<reference evidence="2" key="1">
    <citation type="journal article" date="2012" name="Nature">
        <title>The oyster genome reveals stress adaptation and complexity of shell formation.</title>
        <authorList>
            <person name="Zhang G."/>
            <person name="Fang X."/>
            <person name="Guo X."/>
            <person name="Li L."/>
            <person name="Luo R."/>
            <person name="Xu F."/>
            <person name="Yang P."/>
            <person name="Zhang L."/>
            <person name="Wang X."/>
            <person name="Qi H."/>
            <person name="Xiong Z."/>
            <person name="Que H."/>
            <person name="Xie Y."/>
            <person name="Holland P.W."/>
            <person name="Paps J."/>
            <person name="Zhu Y."/>
            <person name="Wu F."/>
            <person name="Chen Y."/>
            <person name="Wang J."/>
            <person name="Peng C."/>
            <person name="Meng J."/>
            <person name="Yang L."/>
            <person name="Liu J."/>
            <person name="Wen B."/>
            <person name="Zhang N."/>
            <person name="Huang Z."/>
            <person name="Zhu Q."/>
            <person name="Feng Y."/>
            <person name="Mount A."/>
            <person name="Hedgecock D."/>
            <person name="Xu Z."/>
            <person name="Liu Y."/>
            <person name="Domazet-Loso T."/>
            <person name="Du Y."/>
            <person name="Sun X."/>
            <person name="Zhang S."/>
            <person name="Liu B."/>
            <person name="Cheng P."/>
            <person name="Jiang X."/>
            <person name="Li J."/>
            <person name="Fan D."/>
            <person name="Wang W."/>
            <person name="Fu W."/>
            <person name="Wang T."/>
            <person name="Wang B."/>
            <person name="Zhang J."/>
            <person name="Peng Z."/>
            <person name="Li Y."/>
            <person name="Li N."/>
            <person name="Wang J."/>
            <person name="Chen M."/>
            <person name="He Y."/>
            <person name="Tan F."/>
            <person name="Song X."/>
            <person name="Zheng Q."/>
            <person name="Huang R."/>
            <person name="Yang H."/>
            <person name="Du X."/>
            <person name="Chen L."/>
            <person name="Yang M."/>
            <person name="Gaffney P.M."/>
            <person name="Wang S."/>
            <person name="Luo L."/>
            <person name="She Z."/>
            <person name="Ming Y."/>
            <person name="Huang W."/>
            <person name="Zhang S."/>
            <person name="Huang B."/>
            <person name="Zhang Y."/>
            <person name="Qu T."/>
            <person name="Ni P."/>
            <person name="Miao G."/>
            <person name="Wang J."/>
            <person name="Wang Q."/>
            <person name="Steinberg C.E."/>
            <person name="Wang H."/>
            <person name="Li N."/>
            <person name="Qian L."/>
            <person name="Zhang G."/>
            <person name="Li Y."/>
            <person name="Yang H."/>
            <person name="Liu X."/>
            <person name="Wang J."/>
            <person name="Yin Y."/>
            <person name="Wang J."/>
        </authorList>
    </citation>
    <scope>NUCLEOTIDE SEQUENCE [LARGE SCALE GENOMIC DNA]</scope>
    <source>
        <strain evidence="2">05x7-T-G4-1.051#20</strain>
    </source>
</reference>
<protein>
    <submittedName>
        <fullName evidence="2">Paraneoplastic antigen-like protein 5</fullName>
    </submittedName>
</protein>
<dbReference type="PANTHER" id="PTHR23095:SF17">
    <property type="entry name" value="PARANEOPLASTIC ANTIGEN MA1"/>
    <property type="match status" value="1"/>
</dbReference>
<organism evidence="2">
    <name type="scientific">Magallana gigas</name>
    <name type="common">Pacific oyster</name>
    <name type="synonym">Crassostrea gigas</name>
    <dbReference type="NCBI Taxonomy" id="29159"/>
    <lineage>
        <taxon>Eukaryota</taxon>
        <taxon>Metazoa</taxon>
        <taxon>Spiralia</taxon>
        <taxon>Lophotrochozoa</taxon>
        <taxon>Mollusca</taxon>
        <taxon>Bivalvia</taxon>
        <taxon>Autobranchia</taxon>
        <taxon>Pteriomorphia</taxon>
        <taxon>Ostreida</taxon>
        <taxon>Ostreoidea</taxon>
        <taxon>Ostreidae</taxon>
        <taxon>Magallana</taxon>
    </lineage>
</organism>
<dbReference type="InterPro" id="IPR026523">
    <property type="entry name" value="PNMA"/>
</dbReference>
<gene>
    <name evidence="2" type="ORF">CGI_10001456</name>
</gene>
<dbReference type="InParanoid" id="K1P0K1"/>
<dbReference type="PANTHER" id="PTHR23095">
    <property type="entry name" value="PARANEOPLASTIC ANTIGEN"/>
    <property type="match status" value="1"/>
</dbReference>
<feature type="domain" description="Paraneoplastic antigen Ma-like C-terminal" evidence="1">
    <location>
        <begin position="94"/>
        <end position="218"/>
    </location>
</feature>
<dbReference type="Pfam" id="PF14893">
    <property type="entry name" value="PNMA"/>
    <property type="match status" value="1"/>
</dbReference>
<sequence length="520" mass="57285">MAEGGENLTGVDQEAGAKPKKGRGRGLSKTNTSLVDPGIKQPGYKVISNQEYDDLMALKASTPIIGNAGPFNFPGSNASLLQSNFDVTPKLPIFSGSLEPNKSEISYDVWSFEVKCLQNSHAIPEALLLQTIRNSLRGEARSMLVSLGESTTVDKVLAKLEGFYGLVSSSETLMQGFYNDCQKDTESIVQYGSRLESTLCKAIKQGHISDAAKESILCSKFWTGLKSKPLRSATRYLFDSVKDFQSLLKEIREIEQEELCSSKASEKSTAHQNLGTARVVSSTAGQMEEKSKCPTTLEQRMVGPSNTSTVNFCGKEVIGLRDSGSMVTTVSEEFYNSLTNKPELHNISEFQLNVYGANGSELPFLGYIEASVKLPFLQEPLFVPVLVTKTSDYSSKIPVIVGTNVIRYCKEFSDMSDSAWKSAIENLNLNCCLPVKTTNRFPIKLEPNEVKYIRGIVRNVDSSVESVLTEQSENGQQGVIVCPGLLSMKNTGRLVEFCRQNRILCCILITYFPEYLFLIL</sequence>